<name>A0A6L9MRL7_9ALTE</name>
<sequence length="304" mass="34364">MNSIDEWNCYWKNPVQSDALFTDANGKAISDFVVFWDTLLGNRENEQNVLDIACGSGALFNSVSNLSQSHLAGLDCSEHALKLFSQRFPKARTIINTSLELPHKVVEAFDLLVSQFGVEYLGVNTIGRLPSQLKQGAEFVGLCHYKGGHIESRYALERKAITLLSELNAVQEAKEIVDRLFSRDDLSTDSSADNLKNNFFKTLEAHKEHWNAGTLHFVQGIYQLLTHYKQYNKTDILAWIEGMADQLEVARQRVTAICDVALSEQDIGEIIRLSNCKPSDWVARPFHMANSKLPVAWELRYKKV</sequence>
<organism evidence="2 3">
    <name type="scientific">Alteromonas hispanica</name>
    <dbReference type="NCBI Taxonomy" id="315421"/>
    <lineage>
        <taxon>Bacteria</taxon>
        <taxon>Pseudomonadati</taxon>
        <taxon>Pseudomonadota</taxon>
        <taxon>Gammaproteobacteria</taxon>
        <taxon>Alteromonadales</taxon>
        <taxon>Alteromonadaceae</taxon>
        <taxon>Alteromonas/Salinimonas group</taxon>
        <taxon>Alteromonas</taxon>
    </lineage>
</organism>
<reference evidence="2 3" key="1">
    <citation type="submission" date="2020-01" db="EMBL/GenBank/DDBJ databases">
        <title>Genomes of bacteria type strains.</title>
        <authorList>
            <person name="Chen J."/>
            <person name="Zhu S."/>
            <person name="Yang J."/>
        </authorList>
    </citation>
    <scope>NUCLEOTIDE SEQUENCE [LARGE SCALE GENOMIC DNA]</scope>
    <source>
        <strain evidence="2 3">LMG 22958</strain>
    </source>
</reference>
<dbReference type="SUPFAM" id="SSF53335">
    <property type="entry name" value="S-adenosyl-L-methionine-dependent methyltransferases"/>
    <property type="match status" value="1"/>
</dbReference>
<keyword evidence="2" id="KW-0808">Transferase</keyword>
<keyword evidence="2" id="KW-0489">Methyltransferase</keyword>
<feature type="domain" description="Methyltransferase" evidence="1">
    <location>
        <begin position="49"/>
        <end position="125"/>
    </location>
</feature>
<dbReference type="RefSeq" id="WP_163110361.1">
    <property type="nucleotide sequence ID" value="NZ_JAAAWP010000002.1"/>
</dbReference>
<dbReference type="Proteomes" id="UP000478837">
    <property type="component" value="Unassembled WGS sequence"/>
</dbReference>
<dbReference type="GO" id="GO:0008168">
    <property type="term" value="F:methyltransferase activity"/>
    <property type="evidence" value="ECO:0007669"/>
    <property type="project" value="UniProtKB-KW"/>
</dbReference>
<dbReference type="EMBL" id="JAAAWP010000002">
    <property type="protein sequence ID" value="NDW20737.1"/>
    <property type="molecule type" value="Genomic_DNA"/>
</dbReference>
<proteinExistence type="predicted"/>
<evidence type="ECO:0000259" key="1">
    <source>
        <dbReference type="Pfam" id="PF13649"/>
    </source>
</evidence>
<dbReference type="InterPro" id="IPR029063">
    <property type="entry name" value="SAM-dependent_MTases_sf"/>
</dbReference>
<keyword evidence="3" id="KW-1185">Reference proteome</keyword>
<dbReference type="Gene3D" id="3.40.50.150">
    <property type="entry name" value="Vaccinia Virus protein VP39"/>
    <property type="match status" value="1"/>
</dbReference>
<comment type="caution">
    <text evidence="2">The sequence shown here is derived from an EMBL/GenBank/DDBJ whole genome shotgun (WGS) entry which is preliminary data.</text>
</comment>
<dbReference type="CDD" id="cd02440">
    <property type="entry name" value="AdoMet_MTases"/>
    <property type="match status" value="1"/>
</dbReference>
<dbReference type="InterPro" id="IPR041698">
    <property type="entry name" value="Methyltransf_25"/>
</dbReference>
<dbReference type="AlphaFoldDB" id="A0A6L9MRL7"/>
<dbReference type="GO" id="GO:0032259">
    <property type="term" value="P:methylation"/>
    <property type="evidence" value="ECO:0007669"/>
    <property type="project" value="UniProtKB-KW"/>
</dbReference>
<protein>
    <submittedName>
        <fullName evidence="2">Methyltransferase domain-containing protein</fullName>
    </submittedName>
</protein>
<accession>A0A6L9MRL7</accession>
<dbReference type="Pfam" id="PF13649">
    <property type="entry name" value="Methyltransf_25"/>
    <property type="match status" value="1"/>
</dbReference>
<gene>
    <name evidence="2" type="ORF">GTW09_04285</name>
</gene>
<evidence type="ECO:0000313" key="2">
    <source>
        <dbReference type="EMBL" id="NDW20737.1"/>
    </source>
</evidence>
<evidence type="ECO:0000313" key="3">
    <source>
        <dbReference type="Proteomes" id="UP000478837"/>
    </source>
</evidence>